<reference evidence="2 3" key="1">
    <citation type="journal article" date="2024" name="Commun. Biol.">
        <title>Comparative genomic analysis of thermophilic fungi reveals convergent evolutionary adaptations and gene losses.</title>
        <authorList>
            <person name="Steindorff A.S."/>
            <person name="Aguilar-Pontes M.V."/>
            <person name="Robinson A.J."/>
            <person name="Andreopoulos B."/>
            <person name="LaButti K."/>
            <person name="Kuo A."/>
            <person name="Mondo S."/>
            <person name="Riley R."/>
            <person name="Otillar R."/>
            <person name="Haridas S."/>
            <person name="Lipzen A."/>
            <person name="Grimwood J."/>
            <person name="Schmutz J."/>
            <person name="Clum A."/>
            <person name="Reid I.D."/>
            <person name="Moisan M.C."/>
            <person name="Butler G."/>
            <person name="Nguyen T.T.M."/>
            <person name="Dewar K."/>
            <person name="Conant G."/>
            <person name="Drula E."/>
            <person name="Henrissat B."/>
            <person name="Hansel C."/>
            <person name="Singer S."/>
            <person name="Hutchinson M.I."/>
            <person name="de Vries R.P."/>
            <person name="Natvig D.O."/>
            <person name="Powell A.J."/>
            <person name="Tsang A."/>
            <person name="Grigoriev I.V."/>
        </authorList>
    </citation>
    <scope>NUCLEOTIDE SEQUENCE [LARGE SCALE GENOMIC DNA]</scope>
    <source>
        <strain evidence="2 3">CBS 494.80</strain>
    </source>
</reference>
<evidence type="ECO:0000313" key="2">
    <source>
        <dbReference type="EMBL" id="KAL2061467.1"/>
    </source>
</evidence>
<dbReference type="EMBL" id="JAZHXI010000018">
    <property type="protein sequence ID" value="KAL2061467.1"/>
    <property type="molecule type" value="Genomic_DNA"/>
</dbReference>
<dbReference type="InterPro" id="IPR036770">
    <property type="entry name" value="Ankyrin_rpt-contain_sf"/>
</dbReference>
<accession>A0ABR4BV29</accession>
<feature type="region of interest" description="Disordered" evidence="1">
    <location>
        <begin position="73"/>
        <end position="96"/>
    </location>
</feature>
<evidence type="ECO:0000256" key="1">
    <source>
        <dbReference type="SAM" id="MobiDB-lite"/>
    </source>
</evidence>
<evidence type="ECO:0008006" key="4">
    <source>
        <dbReference type="Google" id="ProtNLM"/>
    </source>
</evidence>
<organism evidence="2 3">
    <name type="scientific">Oculimacula yallundae</name>
    <dbReference type="NCBI Taxonomy" id="86028"/>
    <lineage>
        <taxon>Eukaryota</taxon>
        <taxon>Fungi</taxon>
        <taxon>Dikarya</taxon>
        <taxon>Ascomycota</taxon>
        <taxon>Pezizomycotina</taxon>
        <taxon>Leotiomycetes</taxon>
        <taxon>Helotiales</taxon>
        <taxon>Ploettnerulaceae</taxon>
        <taxon>Oculimacula</taxon>
    </lineage>
</organism>
<name>A0ABR4BV29_9HELO</name>
<comment type="caution">
    <text evidence="2">The sequence shown here is derived from an EMBL/GenBank/DDBJ whole genome shotgun (WGS) entry which is preliminary data.</text>
</comment>
<dbReference type="Gene3D" id="1.25.40.20">
    <property type="entry name" value="Ankyrin repeat-containing domain"/>
    <property type="match status" value="1"/>
</dbReference>
<keyword evidence="3" id="KW-1185">Reference proteome</keyword>
<sequence length="499" mass="56654">MLTIFTDQTTNPPLSSHNEEAIQRDSQSIAPSVNYTLPPTLNNRDSIATVTSGTRSIINSGVLGLSFRQSWRDSGQSTENTSLKPPADWPVTSTGLSRDTRRRNVRSLIRYFYPQLTAISQTEKAIARQYPDIESYIGNRIRRSRRNTLDRDCCNLSASNRCDQCGLQDIHYQALDESQIAEACSFYEASLINRFGNTPLHFVAQRSCSIFNNVQILHKSGARLSTRNLMGQTFLYALNPEGLGSHAEDIPILLEFVKTVKPAFDMDSPDHHGRHFAHRLLDDPQVKPFQDSSSINRNKMKIQLTVFYLPHIRYLRLRTPTLDNKGRVLVFMDDCNIELYQQFRSNVESTLMKKPKDTGSFYDALGNTELISIIKTGLIPASNNFWGLSREKWPLRPDEIQNVNERAGDLEMRDQNGEMAVFVAKKLGHQDFVPLLLDVGAKPLVENYSGTSLLAAASQEHRRARKTPDWSQEIYIRICMFLIQDKILGRGQAISSRLR</sequence>
<gene>
    <name evidence="2" type="ORF">VTL71DRAFT_6844</name>
</gene>
<dbReference type="SUPFAM" id="SSF48403">
    <property type="entry name" value="Ankyrin repeat"/>
    <property type="match status" value="1"/>
</dbReference>
<evidence type="ECO:0000313" key="3">
    <source>
        <dbReference type="Proteomes" id="UP001595075"/>
    </source>
</evidence>
<feature type="compositionally biased region" description="Polar residues" evidence="1">
    <location>
        <begin position="1"/>
        <end position="16"/>
    </location>
</feature>
<feature type="compositionally biased region" description="Polar residues" evidence="1">
    <location>
        <begin position="73"/>
        <end position="83"/>
    </location>
</feature>
<proteinExistence type="predicted"/>
<dbReference type="Proteomes" id="UP001595075">
    <property type="component" value="Unassembled WGS sequence"/>
</dbReference>
<feature type="region of interest" description="Disordered" evidence="1">
    <location>
        <begin position="1"/>
        <end position="26"/>
    </location>
</feature>
<protein>
    <recommendedName>
        <fullName evidence="4">Ankyrin repeat protein</fullName>
    </recommendedName>
</protein>